<dbReference type="AlphaFoldDB" id="A0A3S0V3I3"/>
<dbReference type="PROSITE" id="PS51186">
    <property type="entry name" value="GNAT"/>
    <property type="match status" value="1"/>
</dbReference>
<reference evidence="2 3" key="1">
    <citation type="submission" date="2018-12" db="EMBL/GenBank/DDBJ databases">
        <authorList>
            <person name="Yang Y."/>
        </authorList>
    </citation>
    <scope>NUCLEOTIDE SEQUENCE [LARGE SCALE GENOMIC DNA]</scope>
    <source>
        <strain evidence="2 3">GSF71</strain>
    </source>
</reference>
<dbReference type="EMBL" id="RZIJ01000033">
    <property type="protein sequence ID" value="RUQ63688.1"/>
    <property type="molecule type" value="Genomic_DNA"/>
</dbReference>
<dbReference type="InterPro" id="IPR016181">
    <property type="entry name" value="Acyl_CoA_acyltransferase"/>
</dbReference>
<keyword evidence="3" id="KW-1185">Reference proteome</keyword>
<sequence>MAEGVTSGPVLETGRLILRPTRAEDFDAWAAWRGDAEATRFVGGPQARPQAWRDFLVMAGAWSMQGFGMFSVIEKTTGLWVGRLGPWMPEGWPGPEVGWGLARAAWGKGYATEGAAAAIDWAFDTLGWTEVIHSIDPDNAPSQAVARRLGSRPRGPGCLPVPFDTAPIEIWGQTREEWRARR</sequence>
<dbReference type="InterPro" id="IPR000182">
    <property type="entry name" value="GNAT_dom"/>
</dbReference>
<gene>
    <name evidence="2" type="ORF">EJ913_27525</name>
</gene>
<evidence type="ECO:0000313" key="3">
    <source>
        <dbReference type="Proteomes" id="UP000280346"/>
    </source>
</evidence>
<name>A0A3S0V3I3_9PROT</name>
<dbReference type="PANTHER" id="PTHR43792">
    <property type="entry name" value="GNAT FAMILY, PUTATIVE (AFU_ORTHOLOGUE AFUA_3G00765)-RELATED-RELATED"/>
    <property type="match status" value="1"/>
</dbReference>
<dbReference type="Pfam" id="PF13302">
    <property type="entry name" value="Acetyltransf_3"/>
    <property type="match status" value="1"/>
</dbReference>
<keyword evidence="2" id="KW-0808">Transferase</keyword>
<evidence type="ECO:0000313" key="2">
    <source>
        <dbReference type="EMBL" id="RUQ63688.1"/>
    </source>
</evidence>
<dbReference type="PANTHER" id="PTHR43792:SF1">
    <property type="entry name" value="N-ACETYLTRANSFERASE DOMAIN-CONTAINING PROTEIN"/>
    <property type="match status" value="1"/>
</dbReference>
<dbReference type="SUPFAM" id="SSF55729">
    <property type="entry name" value="Acyl-CoA N-acyltransferases (Nat)"/>
    <property type="match status" value="1"/>
</dbReference>
<dbReference type="OrthoDB" id="6293260at2"/>
<dbReference type="InterPro" id="IPR051531">
    <property type="entry name" value="N-acetyltransferase"/>
</dbReference>
<proteinExistence type="predicted"/>
<protein>
    <submittedName>
        <fullName evidence="2">N-acetyltransferase</fullName>
    </submittedName>
</protein>
<evidence type="ECO:0000259" key="1">
    <source>
        <dbReference type="PROSITE" id="PS51186"/>
    </source>
</evidence>
<comment type="caution">
    <text evidence="2">The sequence shown here is derived from an EMBL/GenBank/DDBJ whole genome shotgun (WGS) entry which is preliminary data.</text>
</comment>
<dbReference type="GO" id="GO:0016747">
    <property type="term" value="F:acyltransferase activity, transferring groups other than amino-acyl groups"/>
    <property type="evidence" value="ECO:0007669"/>
    <property type="project" value="InterPro"/>
</dbReference>
<dbReference type="Proteomes" id="UP000280346">
    <property type="component" value="Unassembled WGS sequence"/>
</dbReference>
<feature type="domain" description="N-acetyltransferase" evidence="1">
    <location>
        <begin position="16"/>
        <end position="169"/>
    </location>
</feature>
<dbReference type="Gene3D" id="3.40.630.30">
    <property type="match status" value="1"/>
</dbReference>
<organism evidence="2 3">
    <name type="scientific">Azospirillum doebereinerae</name>
    <dbReference type="NCBI Taxonomy" id="92933"/>
    <lineage>
        <taxon>Bacteria</taxon>
        <taxon>Pseudomonadati</taxon>
        <taxon>Pseudomonadota</taxon>
        <taxon>Alphaproteobacteria</taxon>
        <taxon>Rhodospirillales</taxon>
        <taxon>Azospirillaceae</taxon>
        <taxon>Azospirillum</taxon>
    </lineage>
</organism>
<accession>A0A3S0V3I3</accession>